<gene>
    <name evidence="2" type="ORF">Ciccas_013503</name>
</gene>
<comment type="caution">
    <text evidence="2">The sequence shown here is derived from an EMBL/GenBank/DDBJ whole genome shotgun (WGS) entry which is preliminary data.</text>
</comment>
<dbReference type="Proteomes" id="UP001626550">
    <property type="component" value="Unassembled WGS sequence"/>
</dbReference>
<proteinExistence type="predicted"/>
<evidence type="ECO:0000313" key="2">
    <source>
        <dbReference type="EMBL" id="KAL3307972.1"/>
    </source>
</evidence>
<feature type="non-terminal residue" evidence="2">
    <location>
        <position position="1"/>
    </location>
</feature>
<feature type="region of interest" description="Disordered" evidence="1">
    <location>
        <begin position="139"/>
        <end position="178"/>
    </location>
</feature>
<evidence type="ECO:0000256" key="1">
    <source>
        <dbReference type="SAM" id="MobiDB-lite"/>
    </source>
</evidence>
<evidence type="ECO:0000313" key="3">
    <source>
        <dbReference type="Proteomes" id="UP001626550"/>
    </source>
</evidence>
<dbReference type="EMBL" id="JBJKFK010006111">
    <property type="protein sequence ID" value="KAL3307972.1"/>
    <property type="molecule type" value="Genomic_DNA"/>
</dbReference>
<reference evidence="2 3" key="1">
    <citation type="submission" date="2024-11" db="EMBL/GenBank/DDBJ databases">
        <title>Adaptive evolution of stress response genes in parasites aligns with host niche diversity.</title>
        <authorList>
            <person name="Hahn C."/>
            <person name="Resl P."/>
        </authorList>
    </citation>
    <scope>NUCLEOTIDE SEQUENCE [LARGE SCALE GENOMIC DNA]</scope>
    <source>
        <strain evidence="2">EGGRZ-B1_66</strain>
        <tissue evidence="2">Body</tissue>
    </source>
</reference>
<organism evidence="2 3">
    <name type="scientific">Cichlidogyrus casuarinus</name>
    <dbReference type="NCBI Taxonomy" id="1844966"/>
    <lineage>
        <taxon>Eukaryota</taxon>
        <taxon>Metazoa</taxon>
        <taxon>Spiralia</taxon>
        <taxon>Lophotrochozoa</taxon>
        <taxon>Platyhelminthes</taxon>
        <taxon>Monogenea</taxon>
        <taxon>Monopisthocotylea</taxon>
        <taxon>Dactylogyridea</taxon>
        <taxon>Ancyrocephalidae</taxon>
        <taxon>Cichlidogyrus</taxon>
    </lineage>
</organism>
<protein>
    <submittedName>
        <fullName evidence="2">Uncharacterized protein</fullName>
    </submittedName>
</protein>
<name>A0ABD2PM77_9PLAT</name>
<sequence length="306" mass="33182">LLLKKRLKIQKFAVENEHDLLFRLTHKSWFEGFFTNGLGHVILSGTQSATKAQRAAEEASQVAAASNNQPAGKVIALDEYAGPTQMPSSCVVTRRHFPLSGAESHSSHGQVGSLLVGSAVGGGSQANVHELADSVMMTSSPSRRADDPSSHFGAHKHRRLLEETRSPPNTQRGSFKAKNDLANGMPMLARPPHSSCYVRQMVPVPPDPHTAYSRTTPAATTTTMQQQQQPQTGSTVVTNTAALLNPPVEETSHVVMIKGLPLNRLKAELVQVRSGLTLLNSFPKNVLFLSTNLFSRFHFCCTVLCV</sequence>
<keyword evidence="3" id="KW-1185">Reference proteome</keyword>
<dbReference type="AlphaFoldDB" id="A0ABD2PM77"/>
<accession>A0ABD2PM77</accession>